<comment type="caution">
    <text evidence="2">The sequence shown here is derived from an EMBL/GenBank/DDBJ whole genome shotgun (WGS) entry which is preliminary data.</text>
</comment>
<dbReference type="EMBL" id="JAUYZG010000016">
    <property type="protein sequence ID" value="KAK2886139.1"/>
    <property type="molecule type" value="Genomic_DNA"/>
</dbReference>
<name>A0AA88PHP7_9TELE</name>
<dbReference type="Proteomes" id="UP001187343">
    <property type="component" value="Unassembled WGS sequence"/>
</dbReference>
<accession>A0AA88PHP7</accession>
<sequence length="139" mass="15333">MRYPEATLYACDDRENATIETKRECILKGLCIYLNEDPQDLVREYLDVEPASNEADIKNVLGICVVKHEFADATEDPEDIGIVLECVEMLSGLGSKTQVYSTDSKGKYQSLVLSPVTCLVIISADITILPLPIPNDPPT</sequence>
<gene>
    <name evidence="2" type="ORF">Q8A67_016976</name>
</gene>
<proteinExistence type="predicted"/>
<keyword evidence="3" id="KW-1185">Reference proteome</keyword>
<organism evidence="2 3">
    <name type="scientific">Cirrhinus molitorella</name>
    <name type="common">mud carp</name>
    <dbReference type="NCBI Taxonomy" id="172907"/>
    <lineage>
        <taxon>Eukaryota</taxon>
        <taxon>Metazoa</taxon>
        <taxon>Chordata</taxon>
        <taxon>Craniata</taxon>
        <taxon>Vertebrata</taxon>
        <taxon>Euteleostomi</taxon>
        <taxon>Actinopterygii</taxon>
        <taxon>Neopterygii</taxon>
        <taxon>Teleostei</taxon>
        <taxon>Ostariophysi</taxon>
        <taxon>Cypriniformes</taxon>
        <taxon>Cyprinidae</taxon>
        <taxon>Labeoninae</taxon>
        <taxon>Labeonini</taxon>
        <taxon>Cirrhinus</taxon>
    </lineage>
</organism>
<feature type="transmembrane region" description="Helical" evidence="1">
    <location>
        <begin position="111"/>
        <end position="133"/>
    </location>
</feature>
<evidence type="ECO:0000313" key="2">
    <source>
        <dbReference type="EMBL" id="KAK2886139.1"/>
    </source>
</evidence>
<keyword evidence="1" id="KW-0812">Transmembrane</keyword>
<keyword evidence="1" id="KW-1133">Transmembrane helix</keyword>
<protein>
    <submittedName>
        <fullName evidence="2">Uncharacterized protein</fullName>
    </submittedName>
</protein>
<keyword evidence="1" id="KW-0472">Membrane</keyword>
<reference evidence="2" key="1">
    <citation type="submission" date="2023-08" db="EMBL/GenBank/DDBJ databases">
        <title>Chromosome-level Genome Assembly of mud carp (Cirrhinus molitorella).</title>
        <authorList>
            <person name="Liu H."/>
        </authorList>
    </citation>
    <scope>NUCLEOTIDE SEQUENCE</scope>
    <source>
        <strain evidence="2">Prfri</strain>
        <tissue evidence="2">Muscle</tissue>
    </source>
</reference>
<evidence type="ECO:0000313" key="3">
    <source>
        <dbReference type="Proteomes" id="UP001187343"/>
    </source>
</evidence>
<dbReference type="AlphaFoldDB" id="A0AA88PHP7"/>
<evidence type="ECO:0000256" key="1">
    <source>
        <dbReference type="SAM" id="Phobius"/>
    </source>
</evidence>